<dbReference type="InterPro" id="IPR011990">
    <property type="entry name" value="TPR-like_helical_dom_sf"/>
</dbReference>
<feature type="signal peptide" evidence="2">
    <location>
        <begin position="1"/>
        <end position="24"/>
    </location>
</feature>
<evidence type="ECO:0000256" key="1">
    <source>
        <dbReference type="SAM" id="MobiDB-lite"/>
    </source>
</evidence>
<dbReference type="SMART" id="SM00671">
    <property type="entry name" value="SEL1"/>
    <property type="match status" value="1"/>
</dbReference>
<feature type="region of interest" description="Disordered" evidence="1">
    <location>
        <begin position="265"/>
        <end position="292"/>
    </location>
</feature>
<comment type="caution">
    <text evidence="3">The sequence shown here is derived from an EMBL/GenBank/DDBJ whole genome shotgun (WGS) entry which is preliminary data.</text>
</comment>
<organism evidence="3 4">
    <name type="scientific">Rhodanobacter denitrificans</name>
    <dbReference type="NCBI Taxonomy" id="666685"/>
    <lineage>
        <taxon>Bacteria</taxon>
        <taxon>Pseudomonadati</taxon>
        <taxon>Pseudomonadota</taxon>
        <taxon>Gammaproteobacteria</taxon>
        <taxon>Lysobacterales</taxon>
        <taxon>Rhodanobacteraceae</taxon>
        <taxon>Rhodanobacter</taxon>
    </lineage>
</organism>
<feature type="chain" id="PRO_5015876428" evidence="2">
    <location>
        <begin position="25"/>
        <end position="292"/>
    </location>
</feature>
<dbReference type="Proteomes" id="UP000249046">
    <property type="component" value="Unassembled WGS sequence"/>
</dbReference>
<dbReference type="SUPFAM" id="SSF81901">
    <property type="entry name" value="HCP-like"/>
    <property type="match status" value="1"/>
</dbReference>
<dbReference type="InterPro" id="IPR006597">
    <property type="entry name" value="Sel1-like"/>
</dbReference>
<proteinExistence type="predicted"/>
<reference evidence="3 4" key="1">
    <citation type="submission" date="2017-08" db="EMBL/GenBank/DDBJ databases">
        <title>Infants hospitalized years apart are colonized by the same room-sourced microbial strains.</title>
        <authorList>
            <person name="Brooks B."/>
            <person name="Olm M.R."/>
            <person name="Firek B.A."/>
            <person name="Baker R."/>
            <person name="Thomas B.C."/>
            <person name="Morowitz M.J."/>
            <person name="Banfield J.F."/>
        </authorList>
    </citation>
    <scope>NUCLEOTIDE SEQUENCE [LARGE SCALE GENOMIC DNA]</scope>
    <source>
        <strain evidence="3">S2_005_003_R2_42</strain>
    </source>
</reference>
<name>A0A2W5JXR8_9GAMM</name>
<evidence type="ECO:0000256" key="2">
    <source>
        <dbReference type="SAM" id="SignalP"/>
    </source>
</evidence>
<evidence type="ECO:0000313" key="3">
    <source>
        <dbReference type="EMBL" id="PZQ09802.1"/>
    </source>
</evidence>
<gene>
    <name evidence="3" type="ORF">DI564_17155</name>
</gene>
<keyword evidence="2" id="KW-0732">Signal</keyword>
<dbReference type="EMBL" id="QFPO01000024">
    <property type="protein sequence ID" value="PZQ09802.1"/>
    <property type="molecule type" value="Genomic_DNA"/>
</dbReference>
<dbReference type="Gene3D" id="1.25.40.10">
    <property type="entry name" value="Tetratricopeptide repeat domain"/>
    <property type="match status" value="1"/>
</dbReference>
<dbReference type="AlphaFoldDB" id="A0A2W5JXR8"/>
<sequence length="292" mass="30567">MIRRTILAASLIAASLSPASPASAVEDGAVAAQTGEDRGAAGADVITISPREYERTVAKLGRVNPVRGYSDVMGFSQGLAAHARGRYASAMKFFLIGARYADKPSQLSIGLMYLNGEGVARDPATAWAWMDLAAERAYPDFVTTRDRVAAQLTPEQRERAEQIRADLAAEYGDAVAKRRVAGELGSVRLNTTGSRTGYDDLSVRSAGSTASNGGGNCMNIGGIVIGNIVIGESGCGQAVRGLNDVNPTDPKAYFALRDAQWKGTATVGPLQPLDQAPPAEQAKRAEPAPSGD</sequence>
<accession>A0A2W5JXR8</accession>
<protein>
    <submittedName>
        <fullName evidence="3">Sel1 repeat family protein</fullName>
    </submittedName>
</protein>
<evidence type="ECO:0000313" key="4">
    <source>
        <dbReference type="Proteomes" id="UP000249046"/>
    </source>
</evidence>